<evidence type="ECO:0000256" key="3">
    <source>
        <dbReference type="ARBA" id="ARBA00022485"/>
    </source>
</evidence>
<evidence type="ECO:0000256" key="12">
    <source>
        <dbReference type="RuleBase" id="RU004464"/>
    </source>
</evidence>
<comment type="function">
    <text evidence="11">NDH-1 shuttles electrons from NADH, via FMN and iron-sulfur (Fe-S) centers, to quinones in the respiratory chain. The immediate electron acceptor for the enzyme in this species is believed to be a menaquinone. Couples the redox reaction to proton translocation (for every two electrons transferred, four hydrogen ions are translocated across the cytoplasmic membrane), and thus conserves the redox energy in a proton gradient.</text>
</comment>
<comment type="catalytic activity">
    <reaction evidence="11">
        <text>a quinone + NADH + 5 H(+)(in) = a quinol + NAD(+) + 4 H(+)(out)</text>
        <dbReference type="Rhea" id="RHEA:57888"/>
        <dbReference type="ChEBI" id="CHEBI:15378"/>
        <dbReference type="ChEBI" id="CHEBI:24646"/>
        <dbReference type="ChEBI" id="CHEBI:57540"/>
        <dbReference type="ChEBI" id="CHEBI:57945"/>
        <dbReference type="ChEBI" id="CHEBI:132124"/>
    </reaction>
</comment>
<dbReference type="EC" id="7.1.1.-" evidence="11"/>
<feature type="binding site" evidence="11">
    <location>
        <position position="138"/>
    </location>
    <ligand>
        <name>[4Fe-4S] cluster</name>
        <dbReference type="ChEBI" id="CHEBI:49883"/>
    </ligand>
</feature>
<evidence type="ECO:0000313" key="15">
    <source>
        <dbReference type="Proteomes" id="UP000533476"/>
    </source>
</evidence>
<keyword evidence="15" id="KW-1185">Reference proteome</keyword>
<dbReference type="GO" id="GO:0015990">
    <property type="term" value="P:electron transport coupled proton transport"/>
    <property type="evidence" value="ECO:0007669"/>
    <property type="project" value="TreeGrafter"/>
</dbReference>
<dbReference type="RefSeq" id="WP_169099196.1">
    <property type="nucleotide sequence ID" value="NZ_JABBVZ010000028.1"/>
</dbReference>
<dbReference type="PANTHER" id="PTHR11995:SF14">
    <property type="entry name" value="NADH DEHYDROGENASE [UBIQUINONE] IRON-SULFUR PROTEIN 7, MITOCHONDRIAL"/>
    <property type="match status" value="1"/>
</dbReference>
<comment type="caution">
    <text evidence="14">The sequence shown here is derived from an EMBL/GenBank/DDBJ whole genome shotgun (WGS) entry which is preliminary data.</text>
</comment>
<evidence type="ECO:0000256" key="9">
    <source>
        <dbReference type="ARBA" id="ARBA00023027"/>
    </source>
</evidence>
<dbReference type="GO" id="GO:0050136">
    <property type="term" value="F:NADH dehydrogenase (quinone) (non-electrogenic) activity"/>
    <property type="evidence" value="ECO:0007669"/>
    <property type="project" value="UniProtKB-UniRule"/>
</dbReference>
<keyword evidence="8 11" id="KW-0411">Iron-sulfur</keyword>
<evidence type="ECO:0000256" key="4">
    <source>
        <dbReference type="ARBA" id="ARBA00022719"/>
    </source>
</evidence>
<dbReference type="NCBIfam" id="TIGR01957">
    <property type="entry name" value="nuoB_fam"/>
    <property type="match status" value="1"/>
</dbReference>
<dbReference type="Pfam" id="PF01058">
    <property type="entry name" value="Oxidored_q6"/>
    <property type="match status" value="1"/>
</dbReference>
<keyword evidence="4 11" id="KW-0874">Quinone</keyword>
<dbReference type="GO" id="GO:0009060">
    <property type="term" value="P:aerobic respiration"/>
    <property type="evidence" value="ECO:0007669"/>
    <property type="project" value="TreeGrafter"/>
</dbReference>
<feature type="binding site" evidence="11">
    <location>
        <position position="109"/>
    </location>
    <ligand>
        <name>[4Fe-4S] cluster</name>
        <dbReference type="ChEBI" id="CHEBI:49883"/>
    </ligand>
</feature>
<keyword evidence="5 11" id="KW-0479">Metal-binding</keyword>
<keyword evidence="3 11" id="KW-0004">4Fe-4S</keyword>
<dbReference type="GO" id="GO:0051539">
    <property type="term" value="F:4 iron, 4 sulfur cluster binding"/>
    <property type="evidence" value="ECO:0007669"/>
    <property type="project" value="UniProtKB-KW"/>
</dbReference>
<evidence type="ECO:0000256" key="1">
    <source>
        <dbReference type="ARBA" id="ARBA00009173"/>
    </source>
</evidence>
<dbReference type="FunFam" id="3.40.50.12280:FF:000004">
    <property type="entry name" value="NADH-quinone oxidoreductase subunit B"/>
    <property type="match status" value="1"/>
</dbReference>
<dbReference type="NCBIfam" id="NF005012">
    <property type="entry name" value="PRK06411.1"/>
    <property type="match status" value="1"/>
</dbReference>
<keyword evidence="2 11" id="KW-1003">Cell membrane</keyword>
<dbReference type="InterPro" id="IPR006138">
    <property type="entry name" value="NADH_UQ_OxRdtase_20Kd_su"/>
</dbReference>
<evidence type="ECO:0000313" key="14">
    <source>
        <dbReference type="EMBL" id="NMP22671.1"/>
    </source>
</evidence>
<reference evidence="14 15" key="1">
    <citation type="submission" date="2020-04" db="EMBL/GenBank/DDBJ databases">
        <authorList>
            <person name="Zhang R."/>
            <person name="Schippers A."/>
        </authorList>
    </citation>
    <scope>NUCLEOTIDE SEQUENCE [LARGE SCALE GENOMIC DNA]</scope>
    <source>
        <strain evidence="14 15">DSM 109850</strain>
    </source>
</reference>
<evidence type="ECO:0000256" key="2">
    <source>
        <dbReference type="ARBA" id="ARBA00022475"/>
    </source>
</evidence>
<dbReference type="PROSITE" id="PS01150">
    <property type="entry name" value="COMPLEX1_20K"/>
    <property type="match status" value="1"/>
</dbReference>
<sequence length="174" mass="19014">MGLTSTQSAQKEAERGILLTTVDKMTRWARKSSVWPATFGLACCAIEMMSVTSSRYDLARFGSEAFRASPRQADLMIVAGRVSQKMAPVLRTIWEQMPEPKWVISMGACASSGGVFDNYAIIQGVDHVVPVDVYVPGCPPTPEALMFGILKLREKIQMGLPPKYQEIAERGGAS</sequence>
<dbReference type="GO" id="GO:0008137">
    <property type="term" value="F:NADH dehydrogenase (ubiquinone) activity"/>
    <property type="evidence" value="ECO:0007669"/>
    <property type="project" value="InterPro"/>
</dbReference>
<evidence type="ECO:0000256" key="8">
    <source>
        <dbReference type="ARBA" id="ARBA00023014"/>
    </source>
</evidence>
<dbReference type="GO" id="GO:0005506">
    <property type="term" value="F:iron ion binding"/>
    <property type="evidence" value="ECO:0007669"/>
    <property type="project" value="UniProtKB-UniRule"/>
</dbReference>
<dbReference type="SUPFAM" id="SSF56770">
    <property type="entry name" value="HydA/Nqo6-like"/>
    <property type="match status" value="1"/>
</dbReference>
<dbReference type="Gene3D" id="3.40.50.12280">
    <property type="match status" value="1"/>
</dbReference>
<keyword evidence="9 11" id="KW-0520">NAD</keyword>
<evidence type="ECO:0000256" key="10">
    <source>
        <dbReference type="ARBA" id="ARBA00023136"/>
    </source>
</evidence>
<organism evidence="14 15">
    <name type="scientific">Sulfobacillus harzensis</name>
    <dbReference type="NCBI Taxonomy" id="2729629"/>
    <lineage>
        <taxon>Bacteria</taxon>
        <taxon>Bacillati</taxon>
        <taxon>Bacillota</taxon>
        <taxon>Clostridia</taxon>
        <taxon>Eubacteriales</taxon>
        <taxon>Clostridiales Family XVII. Incertae Sedis</taxon>
        <taxon>Sulfobacillus</taxon>
    </lineage>
</organism>
<dbReference type="HAMAP" id="MF_01356">
    <property type="entry name" value="NDH1_NuoB"/>
    <property type="match status" value="1"/>
</dbReference>
<dbReference type="PANTHER" id="PTHR11995">
    <property type="entry name" value="NADH DEHYDROGENASE"/>
    <property type="match status" value="1"/>
</dbReference>
<dbReference type="InterPro" id="IPR006137">
    <property type="entry name" value="NADH_UbQ_OxRdtase-like_20kDa"/>
</dbReference>
<comment type="cofactor">
    <cofactor evidence="11">
        <name>[4Fe-4S] cluster</name>
        <dbReference type="ChEBI" id="CHEBI:49883"/>
    </cofactor>
    <text evidence="11">Binds 1 [4Fe-4S] cluster.</text>
</comment>
<gene>
    <name evidence="11" type="primary">nuoB</name>
    <name evidence="14" type="ORF">HIJ39_09940</name>
</gene>
<feature type="domain" description="NADH:ubiquinone oxidoreductase-like 20kDa subunit" evidence="13">
    <location>
        <begin position="43"/>
        <end position="152"/>
    </location>
</feature>
<dbReference type="GO" id="GO:0005886">
    <property type="term" value="C:plasma membrane"/>
    <property type="evidence" value="ECO:0007669"/>
    <property type="project" value="UniProtKB-SubCell"/>
</dbReference>
<dbReference type="EMBL" id="JABBVZ010000028">
    <property type="protein sequence ID" value="NMP22671.1"/>
    <property type="molecule type" value="Genomic_DNA"/>
</dbReference>
<keyword evidence="7 11" id="KW-0408">Iron</keyword>
<feature type="binding site" evidence="11">
    <location>
        <position position="43"/>
    </location>
    <ligand>
        <name>[4Fe-4S] cluster</name>
        <dbReference type="ChEBI" id="CHEBI:49883"/>
    </ligand>
</feature>
<protein>
    <recommendedName>
        <fullName evidence="11">NADH-quinone oxidoreductase subunit B</fullName>
        <ecNumber evidence="11">7.1.1.-</ecNumber>
    </recommendedName>
    <alternativeName>
        <fullName evidence="11">NADH dehydrogenase I subunit B</fullName>
    </alternativeName>
    <alternativeName>
        <fullName evidence="11">NDH-1 subunit B</fullName>
    </alternativeName>
</protein>
<keyword evidence="11" id="KW-0813">Transport</keyword>
<evidence type="ECO:0000259" key="13">
    <source>
        <dbReference type="Pfam" id="PF01058"/>
    </source>
</evidence>
<comment type="subcellular location">
    <subcellularLocation>
        <location evidence="11">Cell membrane</location>
        <topology evidence="11">Peripheral membrane protein</topology>
        <orientation evidence="11">Cytoplasmic side</orientation>
    </subcellularLocation>
</comment>
<proteinExistence type="inferred from homology"/>
<name>A0A7Y0L3K7_9FIRM</name>
<comment type="subunit">
    <text evidence="11">NDH-1 is composed of 14 different subunits. Subunits NuoB, C, D, E, F, and G constitute the peripheral sector of the complex.</text>
</comment>
<dbReference type="Proteomes" id="UP000533476">
    <property type="component" value="Unassembled WGS sequence"/>
</dbReference>
<dbReference type="GO" id="GO:0045271">
    <property type="term" value="C:respiratory chain complex I"/>
    <property type="evidence" value="ECO:0007669"/>
    <property type="project" value="TreeGrafter"/>
</dbReference>
<dbReference type="GO" id="GO:0048038">
    <property type="term" value="F:quinone binding"/>
    <property type="evidence" value="ECO:0007669"/>
    <property type="project" value="UniProtKB-KW"/>
</dbReference>
<keyword evidence="6 11" id="KW-1278">Translocase</keyword>
<accession>A0A7Y0L3K7</accession>
<evidence type="ECO:0000256" key="11">
    <source>
        <dbReference type="HAMAP-Rule" id="MF_01356"/>
    </source>
</evidence>
<evidence type="ECO:0000256" key="7">
    <source>
        <dbReference type="ARBA" id="ARBA00023004"/>
    </source>
</evidence>
<feature type="binding site" evidence="11">
    <location>
        <position position="44"/>
    </location>
    <ligand>
        <name>[4Fe-4S] cluster</name>
        <dbReference type="ChEBI" id="CHEBI:49883"/>
    </ligand>
</feature>
<dbReference type="AlphaFoldDB" id="A0A7Y0L3K7"/>
<keyword evidence="10 11" id="KW-0472">Membrane</keyword>
<evidence type="ECO:0000256" key="5">
    <source>
        <dbReference type="ARBA" id="ARBA00022723"/>
    </source>
</evidence>
<evidence type="ECO:0000256" key="6">
    <source>
        <dbReference type="ARBA" id="ARBA00022967"/>
    </source>
</evidence>
<comment type="similarity">
    <text evidence="1 11 12">Belongs to the complex I 20 kDa subunit family.</text>
</comment>